<dbReference type="AlphaFoldDB" id="A0A6I4ZYD9"/>
<sequence>MAYDVIGDEGIISRFGGEEFAVLLPGLNRRKFNKSRTITRNNRKPL</sequence>
<dbReference type="EMBL" id="WMEQ01000002">
    <property type="protein sequence ID" value="MYL32960.1"/>
    <property type="molecule type" value="Genomic_DNA"/>
</dbReference>
<dbReference type="OrthoDB" id="9812260at2"/>
<evidence type="ECO:0000313" key="3">
    <source>
        <dbReference type="Proteomes" id="UP000468638"/>
    </source>
</evidence>
<feature type="domain" description="GGDEF" evidence="1">
    <location>
        <begin position="1"/>
        <end position="46"/>
    </location>
</feature>
<gene>
    <name evidence="2" type="ORF">GLW05_05050</name>
</gene>
<evidence type="ECO:0000259" key="1">
    <source>
        <dbReference type="PROSITE" id="PS50887"/>
    </source>
</evidence>
<name>A0A6I4ZYD9_9BACI</name>
<proteinExistence type="predicted"/>
<dbReference type="Proteomes" id="UP000468638">
    <property type="component" value="Unassembled WGS sequence"/>
</dbReference>
<comment type="caution">
    <text evidence="2">The sequence shown here is derived from an EMBL/GenBank/DDBJ whole genome shotgun (WGS) entry which is preliminary data.</text>
</comment>
<reference evidence="2 3" key="1">
    <citation type="submission" date="2019-11" db="EMBL/GenBank/DDBJ databases">
        <title>Genome sequences of 17 halophilic strains isolated from different environments.</title>
        <authorList>
            <person name="Furrow R.E."/>
        </authorList>
    </citation>
    <scope>NUCLEOTIDE SEQUENCE [LARGE SCALE GENOMIC DNA]</scope>
    <source>
        <strain evidence="2 3">22514_16_FS</strain>
    </source>
</reference>
<evidence type="ECO:0000313" key="2">
    <source>
        <dbReference type="EMBL" id="MYL32960.1"/>
    </source>
</evidence>
<accession>A0A6I4ZYD9</accession>
<organism evidence="2 3">
    <name type="scientific">Pontibacillus yanchengensis</name>
    <dbReference type="NCBI Taxonomy" id="462910"/>
    <lineage>
        <taxon>Bacteria</taxon>
        <taxon>Bacillati</taxon>
        <taxon>Bacillota</taxon>
        <taxon>Bacilli</taxon>
        <taxon>Bacillales</taxon>
        <taxon>Bacillaceae</taxon>
        <taxon>Pontibacillus</taxon>
    </lineage>
</organism>
<dbReference type="InterPro" id="IPR000160">
    <property type="entry name" value="GGDEF_dom"/>
</dbReference>
<protein>
    <recommendedName>
        <fullName evidence="1">GGDEF domain-containing protein</fullName>
    </recommendedName>
</protein>
<dbReference type="PROSITE" id="PS50887">
    <property type="entry name" value="GGDEF"/>
    <property type="match status" value="1"/>
</dbReference>